<dbReference type="InterPro" id="IPR009003">
    <property type="entry name" value="Peptidase_S1_PA"/>
</dbReference>
<dbReference type="InterPro" id="IPR051487">
    <property type="entry name" value="Ser/Thr_Proteases_Immune/Dev"/>
</dbReference>
<dbReference type="InterPro" id="IPR043504">
    <property type="entry name" value="Peptidase_S1_PA_chymotrypsin"/>
</dbReference>
<dbReference type="SMART" id="SM00020">
    <property type="entry name" value="Tryp_SPc"/>
    <property type="match status" value="1"/>
</dbReference>
<dbReference type="PROSITE" id="PS00134">
    <property type="entry name" value="TRYPSIN_HIS"/>
    <property type="match status" value="1"/>
</dbReference>
<feature type="non-terminal residue" evidence="4">
    <location>
        <position position="1"/>
    </location>
</feature>
<dbReference type="InterPro" id="IPR001254">
    <property type="entry name" value="Trypsin_dom"/>
</dbReference>
<protein>
    <submittedName>
        <fullName evidence="4">SP34 protease</fullName>
    </submittedName>
</protein>
<dbReference type="GO" id="GO:0006508">
    <property type="term" value="P:proteolysis"/>
    <property type="evidence" value="ECO:0007669"/>
    <property type="project" value="UniProtKB-KW"/>
</dbReference>
<feature type="domain" description="Peptidase S1" evidence="3">
    <location>
        <begin position="122"/>
        <end position="352"/>
    </location>
</feature>
<dbReference type="PROSITE" id="PS50240">
    <property type="entry name" value="TRYPSIN_DOM"/>
    <property type="match status" value="1"/>
</dbReference>
<dbReference type="EMBL" id="JAANIB010007439">
    <property type="protein sequence ID" value="KAG5325916.1"/>
    <property type="molecule type" value="Genomic_DNA"/>
</dbReference>
<evidence type="ECO:0000313" key="4">
    <source>
        <dbReference type="EMBL" id="KAG5325916.1"/>
    </source>
</evidence>
<dbReference type="PANTHER" id="PTHR24256">
    <property type="entry name" value="TRYPTASE-RELATED"/>
    <property type="match status" value="1"/>
</dbReference>
<keyword evidence="5" id="KW-1185">Reference proteome</keyword>
<sequence length="353" mass="39735">MLNRVHGVKWSGYSFDINLEEGQTFHISNDKYPNFSGIEYGTWKLYSLFIIEATCFIDLNDNCIANNGNSTSIYCDNDTIAFEGFNLTIKFVSAFQSRFLCEIKTNINNNTCQCGRKKLTRTVDGEVTKVNEYPYIVGLATATNKTIFCGATIISNRHILTAAHCFRITNRVIGEYDVTTDDNTKGTKVYQLIKCIIHPGYRRNKFAYINDIAVCKINKNIEYTAEIGPVCLPFKHKDDSFIVKIIICFNIIQSLGWNLRDFGKKAIKLQKVDLNVENVELKNCPNSNDNNICTFTPGNDTYQMDGGPLLWKNPVTDDIVLVGIISSGYSSGTPTANMRIGAYIDWIVSSNSR</sequence>
<dbReference type="AlphaFoldDB" id="A0A836JUN6"/>
<dbReference type="FunFam" id="2.40.10.10:FF:000068">
    <property type="entry name" value="transmembrane protease serine 2"/>
    <property type="match status" value="1"/>
</dbReference>
<dbReference type="CDD" id="cd00190">
    <property type="entry name" value="Tryp_SPc"/>
    <property type="match status" value="1"/>
</dbReference>
<dbReference type="OrthoDB" id="6380398at2759"/>
<organism evidence="4 5">
    <name type="scientific">Acromyrmex heyeri</name>
    <dbReference type="NCBI Taxonomy" id="230685"/>
    <lineage>
        <taxon>Eukaryota</taxon>
        <taxon>Metazoa</taxon>
        <taxon>Ecdysozoa</taxon>
        <taxon>Arthropoda</taxon>
        <taxon>Hexapoda</taxon>
        <taxon>Insecta</taxon>
        <taxon>Pterygota</taxon>
        <taxon>Neoptera</taxon>
        <taxon>Endopterygota</taxon>
        <taxon>Hymenoptera</taxon>
        <taxon>Apocrita</taxon>
        <taxon>Aculeata</taxon>
        <taxon>Formicoidea</taxon>
        <taxon>Formicidae</taxon>
        <taxon>Myrmicinae</taxon>
        <taxon>Acromyrmex</taxon>
    </lineage>
</organism>
<feature type="non-terminal residue" evidence="4">
    <location>
        <position position="353"/>
    </location>
</feature>
<keyword evidence="4" id="KW-0645">Protease</keyword>
<dbReference type="GO" id="GO:0004252">
    <property type="term" value="F:serine-type endopeptidase activity"/>
    <property type="evidence" value="ECO:0007669"/>
    <property type="project" value="InterPro"/>
</dbReference>
<dbReference type="Proteomes" id="UP000670152">
    <property type="component" value="Unassembled WGS sequence"/>
</dbReference>
<gene>
    <name evidence="4" type="primary">Sp34_1</name>
    <name evidence="4" type="ORF">G6Z77_0003366</name>
</gene>
<dbReference type="Pfam" id="PF00089">
    <property type="entry name" value="Trypsin"/>
    <property type="match status" value="1"/>
</dbReference>
<evidence type="ECO:0000259" key="3">
    <source>
        <dbReference type="PROSITE" id="PS50240"/>
    </source>
</evidence>
<accession>A0A836JUN6</accession>
<evidence type="ECO:0000256" key="1">
    <source>
        <dbReference type="ARBA" id="ARBA00023157"/>
    </source>
</evidence>
<keyword evidence="1" id="KW-1015">Disulfide bond</keyword>
<dbReference type="SUPFAM" id="SSF50494">
    <property type="entry name" value="Trypsin-like serine proteases"/>
    <property type="match status" value="1"/>
</dbReference>
<comment type="caution">
    <text evidence="4">The sequence shown here is derived from an EMBL/GenBank/DDBJ whole genome shotgun (WGS) entry which is preliminary data.</text>
</comment>
<evidence type="ECO:0000256" key="2">
    <source>
        <dbReference type="ARBA" id="ARBA00024195"/>
    </source>
</evidence>
<dbReference type="Gene3D" id="2.40.10.10">
    <property type="entry name" value="Trypsin-like serine proteases"/>
    <property type="match status" value="1"/>
</dbReference>
<comment type="similarity">
    <text evidence="2">Belongs to the peptidase S1 family. CLIP subfamily.</text>
</comment>
<dbReference type="InterPro" id="IPR018114">
    <property type="entry name" value="TRYPSIN_HIS"/>
</dbReference>
<keyword evidence="4" id="KW-0378">Hydrolase</keyword>
<proteinExistence type="inferred from homology"/>
<name>A0A836JUN6_9HYME</name>
<evidence type="ECO:0000313" key="5">
    <source>
        <dbReference type="Proteomes" id="UP000670152"/>
    </source>
</evidence>
<reference evidence="4 5" key="1">
    <citation type="submission" date="2020-02" db="EMBL/GenBank/DDBJ databases">
        <title>Relaxed selection underlies rapid genomic changes in the transitions from sociality to social parasitism in ants.</title>
        <authorList>
            <person name="Bi X."/>
        </authorList>
    </citation>
    <scope>NUCLEOTIDE SEQUENCE [LARGE SCALE GENOMIC DNA]</scope>
    <source>
        <strain evidence="4">BGI-DK2014b</strain>
        <tissue evidence="4">Whole body</tissue>
    </source>
</reference>